<evidence type="ECO:0000259" key="2">
    <source>
        <dbReference type="PROSITE" id="PS50157"/>
    </source>
</evidence>
<dbReference type="PROSITE" id="PS50157">
    <property type="entry name" value="ZINC_FINGER_C2H2_2"/>
    <property type="match status" value="1"/>
</dbReference>
<evidence type="ECO:0000256" key="1">
    <source>
        <dbReference type="PROSITE-ProRule" id="PRU00042"/>
    </source>
</evidence>
<reference evidence="3" key="1">
    <citation type="submission" date="2021-10" db="EMBL/GenBank/DDBJ databases">
        <title>Tropical sea cucumber genome reveals ecological adaptation and Cuvierian tubules defense mechanism.</title>
        <authorList>
            <person name="Chen T."/>
        </authorList>
    </citation>
    <scope>NUCLEOTIDE SEQUENCE</scope>
    <source>
        <strain evidence="3">Nanhai2018</strain>
        <tissue evidence="3">Muscle</tissue>
    </source>
</reference>
<protein>
    <recommendedName>
        <fullName evidence="2">C2H2-type domain-containing protein</fullName>
    </recommendedName>
</protein>
<dbReference type="OrthoDB" id="2160826at2759"/>
<dbReference type="PANTHER" id="PTHR33206">
    <property type="entry name" value="PROTEIN CBG10425"/>
    <property type="match status" value="1"/>
</dbReference>
<evidence type="ECO:0000313" key="3">
    <source>
        <dbReference type="EMBL" id="KAJ8019109.1"/>
    </source>
</evidence>
<keyword evidence="1" id="KW-0479">Metal-binding</keyword>
<sequence length="247" mass="28766">MRCHPKTGVLFKDNLCLFRCLAHHLKSGDIVHCEESPKALFARYQTSIGGRDGTSTFKGVSFQELGEVEKCFPCNIYVYELEPNVSHDGDEGQALSSQTVAILLRRSPCRFQDSMYLNYYDGHLSYIKDMNYYAHTFSCTRCRRLFKQSRNLQRHIPHCKTHVKHQFPAGVFELFPSVFDRLEAVGIVVNPRDRFYPYRITYDIETYLDKEDVIPSKSAKLNYIDQHKLLSIVFECMGLRSPPMFYF</sequence>
<dbReference type="AlphaFoldDB" id="A0A9Q0YET1"/>
<accession>A0A9Q0YET1</accession>
<feature type="domain" description="C2H2-type" evidence="2">
    <location>
        <begin position="137"/>
        <end position="167"/>
    </location>
</feature>
<comment type="caution">
    <text evidence="3">The sequence shown here is derived from an EMBL/GenBank/DDBJ whole genome shotgun (WGS) entry which is preliminary data.</text>
</comment>
<gene>
    <name evidence="3" type="ORF">HOLleu_42521</name>
</gene>
<dbReference type="EMBL" id="JAIZAY010000083">
    <property type="protein sequence ID" value="KAJ8019109.1"/>
    <property type="molecule type" value="Genomic_DNA"/>
</dbReference>
<name>A0A9Q0YET1_HOLLE</name>
<keyword evidence="1" id="KW-0863">Zinc-finger</keyword>
<dbReference type="InterPro" id="IPR013087">
    <property type="entry name" value="Znf_C2H2_type"/>
</dbReference>
<evidence type="ECO:0000313" key="4">
    <source>
        <dbReference type="Proteomes" id="UP001152320"/>
    </source>
</evidence>
<proteinExistence type="predicted"/>
<dbReference type="PANTHER" id="PTHR33206:SF1">
    <property type="entry name" value="DNA-DIRECTED DNA POLYMERASE"/>
    <property type="match status" value="1"/>
</dbReference>
<dbReference type="GO" id="GO:0008270">
    <property type="term" value="F:zinc ion binding"/>
    <property type="evidence" value="ECO:0007669"/>
    <property type="project" value="UniProtKB-KW"/>
</dbReference>
<organism evidence="3 4">
    <name type="scientific">Holothuria leucospilota</name>
    <name type="common">Black long sea cucumber</name>
    <name type="synonym">Mertensiothuria leucospilota</name>
    <dbReference type="NCBI Taxonomy" id="206669"/>
    <lineage>
        <taxon>Eukaryota</taxon>
        <taxon>Metazoa</taxon>
        <taxon>Echinodermata</taxon>
        <taxon>Eleutherozoa</taxon>
        <taxon>Echinozoa</taxon>
        <taxon>Holothuroidea</taxon>
        <taxon>Aspidochirotacea</taxon>
        <taxon>Aspidochirotida</taxon>
        <taxon>Holothuriidae</taxon>
        <taxon>Holothuria</taxon>
    </lineage>
</organism>
<keyword evidence="1" id="KW-0862">Zinc</keyword>
<dbReference type="Proteomes" id="UP001152320">
    <property type="component" value="Unassembled WGS sequence"/>
</dbReference>
<keyword evidence="4" id="KW-1185">Reference proteome</keyword>